<dbReference type="GO" id="GO:0009507">
    <property type="term" value="C:chloroplast"/>
    <property type="evidence" value="ECO:0007669"/>
    <property type="project" value="UniProtKB-SubCell"/>
</dbReference>
<dbReference type="SUPFAM" id="SSF81822">
    <property type="entry name" value="RuBisCo LSMT C-terminal, substrate-binding domain"/>
    <property type="match status" value="1"/>
</dbReference>
<dbReference type="EMBL" id="GEVI01022603">
    <property type="protein sequence ID" value="JAU09717.1"/>
    <property type="molecule type" value="Transcribed_RNA"/>
</dbReference>
<feature type="binding site" evidence="10">
    <location>
        <position position="221"/>
    </location>
    <ligand>
        <name>substrate</name>
    </ligand>
</feature>
<dbReference type="InterPro" id="IPR001214">
    <property type="entry name" value="SET_dom"/>
</dbReference>
<dbReference type="InterPro" id="IPR044431">
    <property type="entry name" value="SET_RBCMT"/>
</dbReference>
<evidence type="ECO:0000256" key="7">
    <source>
        <dbReference type="ARBA" id="ARBA00022946"/>
    </source>
</evidence>
<reference evidence="13" key="1">
    <citation type="submission" date="2016-07" db="EMBL/GenBank/DDBJ databases">
        <title>De novo transcriptome assembly of four accessions of the metal hyperaccumulator plant Noccaea caerulescens.</title>
        <authorList>
            <person name="Blande D."/>
            <person name="Halimaa P."/>
            <person name="Tervahauta A.I."/>
            <person name="Aarts M.G."/>
            <person name="Karenlampi S.O."/>
        </authorList>
    </citation>
    <scope>NUCLEOTIDE SEQUENCE</scope>
</reference>
<dbReference type="SUPFAM" id="SSF82199">
    <property type="entry name" value="SET domain"/>
    <property type="match status" value="1"/>
</dbReference>
<dbReference type="AlphaFoldDB" id="A0A1J3CW57"/>
<evidence type="ECO:0000259" key="12">
    <source>
        <dbReference type="PROSITE" id="PS50280"/>
    </source>
</evidence>
<evidence type="ECO:0000256" key="6">
    <source>
        <dbReference type="ARBA" id="ARBA00022691"/>
    </source>
</evidence>
<feature type="binding site" evidence="10">
    <location>
        <position position="238"/>
    </location>
    <ligand>
        <name>substrate</name>
    </ligand>
</feature>
<comment type="similarity">
    <text evidence="11">Belongs to the class V-like SAM-binding methyltransferase superfamily. Plant protein-lysine LSMT methyltransferase family.</text>
</comment>
<keyword evidence="6 10" id="KW-0949">S-adenosyl-L-methionine</keyword>
<keyword evidence="2" id="KW-0150">Chloroplast</keyword>
<evidence type="ECO:0000256" key="9">
    <source>
        <dbReference type="ARBA" id="ARBA00066913"/>
    </source>
</evidence>
<keyword evidence="4" id="KW-0934">Plastid</keyword>
<dbReference type="InterPro" id="IPR050600">
    <property type="entry name" value="SETD3_SETD6_MTase"/>
</dbReference>
<accession>A0A1J3CW57</accession>
<dbReference type="CDD" id="cd19179">
    <property type="entry name" value="SET_RBCMT"/>
    <property type="match status" value="1"/>
</dbReference>
<evidence type="ECO:0000256" key="10">
    <source>
        <dbReference type="PIRSR" id="PIRSR009328-1"/>
    </source>
</evidence>
<feature type="binding site" evidence="10">
    <location>
        <position position="285"/>
    </location>
    <ligand>
        <name>substrate</name>
    </ligand>
</feature>
<feature type="binding site" evidence="10">
    <location>
        <position position="298"/>
    </location>
    <ligand>
        <name>substrate</name>
    </ligand>
</feature>
<dbReference type="FunFam" id="3.90.1410.10:FF:000005">
    <property type="entry name" value="Ribulose-1,5 bisphosphate carboxylase/oxygenase large subunit N-methyltransferase, chloroplastic"/>
    <property type="match status" value="1"/>
</dbReference>
<evidence type="ECO:0000256" key="11">
    <source>
        <dbReference type="PROSITE-ProRule" id="PRU00916"/>
    </source>
</evidence>
<dbReference type="Gene3D" id="3.90.1420.10">
    <property type="entry name" value="Rubisco LSMT, substrate-binding domain"/>
    <property type="match status" value="1"/>
</dbReference>
<evidence type="ECO:0000256" key="3">
    <source>
        <dbReference type="ARBA" id="ARBA00022603"/>
    </source>
</evidence>
<keyword evidence="5 13" id="KW-0808">Transferase</keyword>
<dbReference type="InterPro" id="IPR015353">
    <property type="entry name" value="Rubisco_LSMT_subst-bd"/>
</dbReference>
<evidence type="ECO:0000256" key="4">
    <source>
        <dbReference type="ARBA" id="ARBA00022640"/>
    </source>
</evidence>
<dbReference type="GO" id="GO:0030785">
    <property type="term" value="F:[ribulose-bisphosphate carboxylase]-lysine N-methyltransferase activity"/>
    <property type="evidence" value="ECO:0007669"/>
    <property type="project" value="InterPro"/>
</dbReference>
<comment type="subcellular location">
    <subcellularLocation>
        <location evidence="1">Plastid</location>
        <location evidence="1">Chloroplast</location>
    </subcellularLocation>
</comment>
<feature type="binding site" evidence="10">
    <location>
        <position position="225"/>
    </location>
    <ligand>
        <name>substrate</name>
    </ligand>
</feature>
<dbReference type="PANTHER" id="PTHR13271">
    <property type="entry name" value="UNCHARACTERIZED PUTATIVE METHYLTRANSFERASE"/>
    <property type="match status" value="1"/>
</dbReference>
<dbReference type="Gene3D" id="3.90.1410.10">
    <property type="entry name" value="set domain protein methyltransferase, domain 1"/>
    <property type="match status" value="1"/>
</dbReference>
<dbReference type="GO" id="GO:0016279">
    <property type="term" value="F:protein-lysine N-methyltransferase activity"/>
    <property type="evidence" value="ECO:0007669"/>
    <property type="project" value="InterPro"/>
</dbReference>
<dbReference type="PROSITE" id="PS50280">
    <property type="entry name" value="SET"/>
    <property type="match status" value="1"/>
</dbReference>
<proteinExistence type="inferred from homology"/>
<dbReference type="EC" id="2.1.1.259" evidence="9"/>
<evidence type="ECO:0000313" key="13">
    <source>
        <dbReference type="EMBL" id="JAU09717.1"/>
    </source>
</evidence>
<dbReference type="PROSITE" id="PS51583">
    <property type="entry name" value="SAM_MT127"/>
    <property type="match status" value="1"/>
</dbReference>
<dbReference type="InterPro" id="IPR036464">
    <property type="entry name" value="Rubisco_LSMT_subst-bd_sf"/>
</dbReference>
<name>A0A1J3CW57_NOCCA</name>
<dbReference type="InterPro" id="IPR011192">
    <property type="entry name" value="Rubisco_LSMT_MeTrfase_plant"/>
</dbReference>
<comment type="catalytic activity">
    <reaction evidence="8">
        <text>[fructose-bisphosphate aldolase]-L-lysine + 3 S-adenosyl-L-methionine = [fructose-bisphosphate aldolase]-N(6),N(6),N(6)-trimethyl-L-lysine + 3 S-adenosyl-L-homocysteine + 3 H(+)</text>
        <dbReference type="Rhea" id="RHEA:51000"/>
        <dbReference type="Rhea" id="RHEA-COMP:12861"/>
        <dbReference type="Rhea" id="RHEA-COMP:12862"/>
        <dbReference type="ChEBI" id="CHEBI:15378"/>
        <dbReference type="ChEBI" id="CHEBI:29969"/>
        <dbReference type="ChEBI" id="CHEBI:57856"/>
        <dbReference type="ChEBI" id="CHEBI:59789"/>
        <dbReference type="ChEBI" id="CHEBI:61961"/>
        <dbReference type="EC" id="2.1.1.259"/>
    </reaction>
</comment>
<feature type="domain" description="SET" evidence="12">
    <location>
        <begin position="63"/>
        <end position="286"/>
    </location>
</feature>
<evidence type="ECO:0000256" key="5">
    <source>
        <dbReference type="ARBA" id="ARBA00022679"/>
    </source>
</evidence>
<dbReference type="Pfam" id="PF09273">
    <property type="entry name" value="Rubis-subs-bind"/>
    <property type="match status" value="1"/>
</dbReference>
<gene>
    <name evidence="13" type="ORF">GA_TR20583_c1_g1_i1_g.68418</name>
</gene>
<feature type="binding site" evidence="10">
    <location>
        <begin position="79"/>
        <end position="81"/>
    </location>
    <ligand>
        <name>S-adenosyl-L-methionine</name>
        <dbReference type="ChEBI" id="CHEBI:59789"/>
    </ligand>
</feature>
<keyword evidence="7" id="KW-0809">Transit peptide</keyword>
<evidence type="ECO:0000256" key="8">
    <source>
        <dbReference type="ARBA" id="ARBA00051577"/>
    </source>
</evidence>
<sequence length="484" mass="54733">MTASVAVATVFLRLPSIQKSQSSSFLFNRQRNLPKVSSVRPISASSSELPENVRNFWKWLGDQGVVSGKSVAEPAVVPEGLGLVARRDIGRNEVVLEIPKRLWINPETVTASKIGPLCGGLKPWISVALFLIKEKYEEDSSWRVYLDILPESTDSTIFWSEEELAELKGTQLLSNTLGVKEYVENEFSKLEQEILLPNKDLFSSRITVDDFIWAFGILKSRAFSRLRGQNLVLIPLTDLINHNPAITKEDYAYEIKGAGLFSRDVLFSLKSPVYVKAGEQVYIQYDLNKSNAELALDYGFVESNPNRNTYTLTIGIPESDPFFEDKLDIAESNGMGETGYFDIVEGQTLPAGMLQYIRLVALSGSDAFLLESIFRNTIWGHLELPVSRSNEELICRVVRDACKSALSGFSTTIEEDEKFLEEGKIDLRMEMALKIRIGEKKVLQQIDQIFKDRELELDVLEYYQERRLKDLGLVGEQGEIIFWE</sequence>
<dbReference type="PANTHER" id="PTHR13271:SF113">
    <property type="entry name" value="[FRUCTOSE-BISPHOSPHATE ALDOLASE]-LYSINE N-METHYLTRANSFERASE, CHLOROPLASTIC"/>
    <property type="match status" value="1"/>
</dbReference>
<dbReference type="PIRSF" id="PIRSF009328">
    <property type="entry name" value="RMT_SET"/>
    <property type="match status" value="1"/>
</dbReference>
<dbReference type="FunFam" id="3.90.1420.10:FF:000004">
    <property type="entry name" value="Ribulose-1,5 bisphosphate carboxylase/oxygenase large subunit N-methyltransferase, chloroplastic"/>
    <property type="match status" value="1"/>
</dbReference>
<protein>
    <recommendedName>
        <fullName evidence="9">[fructose-bisphosphate aldolase]-lysine N-methyltransferase</fullName>
        <ecNumber evidence="9">2.1.1.259</ecNumber>
    </recommendedName>
</protein>
<organism evidence="13">
    <name type="scientific">Noccaea caerulescens</name>
    <name type="common">Alpine penny-cress</name>
    <name type="synonym">Thlaspi caerulescens</name>
    <dbReference type="NCBI Taxonomy" id="107243"/>
    <lineage>
        <taxon>Eukaryota</taxon>
        <taxon>Viridiplantae</taxon>
        <taxon>Streptophyta</taxon>
        <taxon>Embryophyta</taxon>
        <taxon>Tracheophyta</taxon>
        <taxon>Spermatophyta</taxon>
        <taxon>Magnoliopsida</taxon>
        <taxon>eudicotyledons</taxon>
        <taxon>Gunneridae</taxon>
        <taxon>Pentapetalae</taxon>
        <taxon>rosids</taxon>
        <taxon>malvids</taxon>
        <taxon>Brassicales</taxon>
        <taxon>Brassicaceae</taxon>
        <taxon>Coluteocarpeae</taxon>
        <taxon>Noccaea</taxon>
    </lineage>
</organism>
<evidence type="ECO:0000256" key="1">
    <source>
        <dbReference type="ARBA" id="ARBA00004229"/>
    </source>
</evidence>
<feature type="binding site" evidence="10">
    <location>
        <begin position="241"/>
        <end position="242"/>
    </location>
    <ligand>
        <name>S-adenosyl-L-methionine</name>
        <dbReference type="ChEBI" id="CHEBI:59789"/>
    </ligand>
</feature>
<dbReference type="GO" id="GO:0032259">
    <property type="term" value="P:methylation"/>
    <property type="evidence" value="ECO:0007669"/>
    <property type="project" value="UniProtKB-KW"/>
</dbReference>
<dbReference type="InterPro" id="IPR046341">
    <property type="entry name" value="SET_dom_sf"/>
</dbReference>
<keyword evidence="3 11" id="KW-0489">Methyltransferase</keyword>
<feature type="binding site" evidence="10">
    <location>
        <position position="253"/>
    </location>
    <ligand>
        <name>substrate</name>
    </ligand>
</feature>
<feature type="binding site" evidence="10">
    <location>
        <position position="221"/>
    </location>
    <ligand>
        <name>S-adenosyl-L-methionine</name>
        <dbReference type="ChEBI" id="CHEBI:59789"/>
    </ligand>
</feature>
<evidence type="ECO:0000256" key="2">
    <source>
        <dbReference type="ARBA" id="ARBA00022528"/>
    </source>
</evidence>